<feature type="domain" description="Glycosyltransferase subfamily 4-like N-terminal" evidence="6">
    <location>
        <begin position="22"/>
        <end position="246"/>
    </location>
</feature>
<dbReference type="InterPro" id="IPR050194">
    <property type="entry name" value="Glycosyltransferase_grp1"/>
</dbReference>
<accession>A0ABN0SM23</accession>
<name>A0ABN0SM23_9MICO</name>
<dbReference type="EMBL" id="BAAAAF010000004">
    <property type="protein sequence ID" value="GAA0035435.1"/>
    <property type="molecule type" value="Genomic_DNA"/>
</dbReference>
<keyword evidence="3" id="KW-0808">Transferase</keyword>
<evidence type="ECO:0000313" key="8">
    <source>
        <dbReference type="Proteomes" id="UP001498238"/>
    </source>
</evidence>
<sequence length="479" mass="49979">MRISVLSLHTSPAAQPGQGDAGGMNVYVDHTVRSLAAAGHEVDVFTADPNGLGLAEAHGLPGSNGMDLAEAVGRSGAPDLAAAPAQDTAPAQNAASNAGSSVTLSERLRLHHLGVTAESKDALAGRIDEIARLLAAHRDYADADLVWAHYWISAEAALRTAELAGSQTTARRRPTIIASMHTIGAVKNRDSETANESPRRLATEEHIADRVDLLVANTPAERRDLIGELGADPDSVIVARPGVDHALFSPGSRDAARAELGIAADEKLVLYVGRMQFIKGTDIVVDALAFLHENNPELAQRTRGILLGAASGWVDPTAHTPESGTADFHTALSAAIAAEPNVEARPPVPAADLVTYYRAADVLLVPSRSESFGLVAAEAAASGLPSIAAAVGGLPEIVDHGYSGLLIADHNPRHWALTLERLLGDAELRSELADHAVARSQRFDWDRTVTAVLDSVAGLGARSTAARDLAAPGLCGGRR</sequence>
<feature type="compositionally biased region" description="Low complexity" evidence="4">
    <location>
        <begin position="80"/>
        <end position="95"/>
    </location>
</feature>
<keyword evidence="2" id="KW-0328">Glycosyltransferase</keyword>
<dbReference type="Gene3D" id="3.40.50.2000">
    <property type="entry name" value="Glycogen Phosphorylase B"/>
    <property type="match status" value="2"/>
</dbReference>
<reference evidence="7 8" key="1">
    <citation type="submission" date="2024-01" db="EMBL/GenBank/DDBJ databases">
        <title>Characterization of antibiotic resistant novel bacterial strains and their environmental applications.</title>
        <authorList>
            <person name="Manzoor S."/>
            <person name="Abbas S."/>
            <person name="Arshad M."/>
            <person name="Ahmed I."/>
        </authorList>
    </citation>
    <scope>NUCLEOTIDE SEQUENCE [LARGE SCALE GENOMIC DNA]</scope>
    <source>
        <strain evidence="7 8">NCCP-602</strain>
    </source>
</reference>
<comment type="caution">
    <text evidence="7">The sequence shown here is derived from an EMBL/GenBank/DDBJ whole genome shotgun (WGS) entry which is preliminary data.</text>
</comment>
<feature type="domain" description="Glycosyl transferase family 1" evidence="5">
    <location>
        <begin position="253"/>
        <end position="435"/>
    </location>
</feature>
<evidence type="ECO:0000256" key="2">
    <source>
        <dbReference type="ARBA" id="ARBA00022676"/>
    </source>
</evidence>
<gene>
    <name evidence="7" type="primary">mshA</name>
    <name evidence="7" type="ORF">NCCP602_13960</name>
</gene>
<dbReference type="PANTHER" id="PTHR45947">
    <property type="entry name" value="SULFOQUINOVOSYL TRANSFERASE SQD2"/>
    <property type="match status" value="1"/>
</dbReference>
<proteinExistence type="predicted"/>
<evidence type="ECO:0000256" key="3">
    <source>
        <dbReference type="ARBA" id="ARBA00022679"/>
    </source>
</evidence>
<dbReference type="SUPFAM" id="SSF53756">
    <property type="entry name" value="UDP-Glycosyltransferase/glycogen phosphorylase"/>
    <property type="match status" value="1"/>
</dbReference>
<keyword evidence="8" id="KW-1185">Reference proteome</keyword>
<feature type="region of interest" description="Disordered" evidence="4">
    <location>
        <begin position="1"/>
        <end position="22"/>
    </location>
</feature>
<dbReference type="RefSeq" id="WP_339392327.1">
    <property type="nucleotide sequence ID" value="NZ_BAAAAF010000004.1"/>
</dbReference>
<dbReference type="Pfam" id="PF00534">
    <property type="entry name" value="Glycos_transf_1"/>
    <property type="match status" value="1"/>
</dbReference>
<dbReference type="Pfam" id="PF13439">
    <property type="entry name" value="Glyco_transf_4"/>
    <property type="match status" value="1"/>
</dbReference>
<evidence type="ECO:0000259" key="6">
    <source>
        <dbReference type="Pfam" id="PF13439"/>
    </source>
</evidence>
<evidence type="ECO:0000313" key="7">
    <source>
        <dbReference type="EMBL" id="GAA0035435.1"/>
    </source>
</evidence>
<protein>
    <recommendedName>
        <fullName evidence="1">D-inositol 3-phosphate glycosyltransferase</fullName>
    </recommendedName>
</protein>
<dbReference type="Proteomes" id="UP001498238">
    <property type="component" value="Unassembled WGS sequence"/>
</dbReference>
<evidence type="ECO:0000256" key="1">
    <source>
        <dbReference type="ARBA" id="ARBA00021292"/>
    </source>
</evidence>
<feature type="region of interest" description="Disordered" evidence="4">
    <location>
        <begin position="80"/>
        <end position="100"/>
    </location>
</feature>
<evidence type="ECO:0000259" key="5">
    <source>
        <dbReference type="Pfam" id="PF00534"/>
    </source>
</evidence>
<dbReference type="PANTHER" id="PTHR45947:SF3">
    <property type="entry name" value="SULFOQUINOVOSYL TRANSFERASE SQD2"/>
    <property type="match status" value="1"/>
</dbReference>
<dbReference type="InterPro" id="IPR028098">
    <property type="entry name" value="Glyco_trans_4-like_N"/>
</dbReference>
<evidence type="ECO:0000256" key="4">
    <source>
        <dbReference type="SAM" id="MobiDB-lite"/>
    </source>
</evidence>
<dbReference type="InterPro" id="IPR001296">
    <property type="entry name" value="Glyco_trans_1"/>
</dbReference>
<organism evidence="7 8">
    <name type="scientific">Brevibacterium metallidurans</name>
    <dbReference type="NCBI Taxonomy" id="1482676"/>
    <lineage>
        <taxon>Bacteria</taxon>
        <taxon>Bacillati</taxon>
        <taxon>Actinomycetota</taxon>
        <taxon>Actinomycetes</taxon>
        <taxon>Micrococcales</taxon>
        <taxon>Brevibacteriaceae</taxon>
        <taxon>Brevibacterium</taxon>
    </lineage>
</organism>